<evidence type="ECO:0000256" key="1">
    <source>
        <dbReference type="ARBA" id="ARBA00004141"/>
    </source>
</evidence>
<dbReference type="PROSITE" id="PS51292">
    <property type="entry name" value="ZF_RING_CH"/>
    <property type="match status" value="1"/>
</dbReference>
<gene>
    <name evidence="11" type="ORF">OSB1V03_LOCUS11514</name>
</gene>
<evidence type="ECO:0000256" key="5">
    <source>
        <dbReference type="ARBA" id="ARBA00022771"/>
    </source>
</evidence>
<evidence type="ECO:0000256" key="7">
    <source>
        <dbReference type="ARBA" id="ARBA00022833"/>
    </source>
</evidence>
<evidence type="ECO:0000259" key="10">
    <source>
        <dbReference type="PROSITE" id="PS51292"/>
    </source>
</evidence>
<sequence>MPLFGTHFEQTSGPLSQFGHIFGDIDNRCWDVLPRNEGKISAQMARISIETIKHKFPTNKKCLKVWSMCSPSSTSLAAKHLKTCRICLTDDHISQMVEPCLCAGSAAAVHYYCLIQWISVSRSDVCGVCRSQYRFIRLTRLSPPFTAYALDVYNDIKRHKRAVLSAIVIHLLMYTSGFTHLVVDCQGLQALADQSSDSLHSNHTIKIQWVVMVISVAESSEHVVGQLAPVIETLIWDTRRDERE</sequence>
<dbReference type="GO" id="GO:0016020">
    <property type="term" value="C:membrane"/>
    <property type="evidence" value="ECO:0007669"/>
    <property type="project" value="UniProtKB-SubCell"/>
</dbReference>
<keyword evidence="3" id="KW-0812">Transmembrane</keyword>
<keyword evidence="9" id="KW-0472">Membrane</keyword>
<evidence type="ECO:0000313" key="11">
    <source>
        <dbReference type="EMBL" id="CAD7631105.1"/>
    </source>
</evidence>
<dbReference type="Proteomes" id="UP000759131">
    <property type="component" value="Unassembled WGS sequence"/>
</dbReference>
<keyword evidence="5" id="KW-0863">Zinc-finger</keyword>
<reference evidence="11" key="1">
    <citation type="submission" date="2020-11" db="EMBL/GenBank/DDBJ databases">
        <authorList>
            <person name="Tran Van P."/>
        </authorList>
    </citation>
    <scope>NUCLEOTIDE SEQUENCE</scope>
</reference>
<keyword evidence="4" id="KW-0479">Metal-binding</keyword>
<dbReference type="PANTHER" id="PTHR46065">
    <property type="entry name" value="E3 UBIQUITIN-PROTEIN LIGASE MARCH 2/3 FAMILY MEMBER"/>
    <property type="match status" value="1"/>
</dbReference>
<evidence type="ECO:0000256" key="2">
    <source>
        <dbReference type="ARBA" id="ARBA00022679"/>
    </source>
</evidence>
<accession>A0A7R9KZF7</accession>
<keyword evidence="6" id="KW-0833">Ubl conjugation pathway</keyword>
<dbReference type="InterPro" id="IPR011016">
    <property type="entry name" value="Znf_RING-CH"/>
</dbReference>
<evidence type="ECO:0000256" key="6">
    <source>
        <dbReference type="ARBA" id="ARBA00022786"/>
    </source>
</evidence>
<evidence type="ECO:0000256" key="9">
    <source>
        <dbReference type="ARBA" id="ARBA00023136"/>
    </source>
</evidence>
<dbReference type="GO" id="GO:0008270">
    <property type="term" value="F:zinc ion binding"/>
    <property type="evidence" value="ECO:0007669"/>
    <property type="project" value="UniProtKB-KW"/>
</dbReference>
<evidence type="ECO:0000256" key="8">
    <source>
        <dbReference type="ARBA" id="ARBA00022989"/>
    </source>
</evidence>
<feature type="domain" description="RING-CH-type" evidence="10">
    <location>
        <begin position="76"/>
        <end position="136"/>
    </location>
</feature>
<dbReference type="SUPFAM" id="SSF57850">
    <property type="entry name" value="RING/U-box"/>
    <property type="match status" value="1"/>
</dbReference>
<keyword evidence="7" id="KW-0862">Zinc</keyword>
<evidence type="ECO:0000313" key="12">
    <source>
        <dbReference type="Proteomes" id="UP000759131"/>
    </source>
</evidence>
<dbReference type="EMBL" id="CAJPIZ010009000">
    <property type="protein sequence ID" value="CAG2111535.1"/>
    <property type="molecule type" value="Genomic_DNA"/>
</dbReference>
<keyword evidence="12" id="KW-1185">Reference proteome</keyword>
<comment type="subcellular location">
    <subcellularLocation>
        <location evidence="1">Membrane</location>
        <topology evidence="1">Multi-pass membrane protein</topology>
    </subcellularLocation>
</comment>
<organism evidence="11">
    <name type="scientific">Medioppia subpectinata</name>
    <dbReference type="NCBI Taxonomy" id="1979941"/>
    <lineage>
        <taxon>Eukaryota</taxon>
        <taxon>Metazoa</taxon>
        <taxon>Ecdysozoa</taxon>
        <taxon>Arthropoda</taxon>
        <taxon>Chelicerata</taxon>
        <taxon>Arachnida</taxon>
        <taxon>Acari</taxon>
        <taxon>Acariformes</taxon>
        <taxon>Sarcoptiformes</taxon>
        <taxon>Oribatida</taxon>
        <taxon>Brachypylina</taxon>
        <taxon>Oppioidea</taxon>
        <taxon>Oppiidae</taxon>
        <taxon>Medioppia</taxon>
    </lineage>
</organism>
<protein>
    <recommendedName>
        <fullName evidence="10">RING-CH-type domain-containing protein</fullName>
    </recommendedName>
</protein>
<dbReference type="Gene3D" id="3.30.40.10">
    <property type="entry name" value="Zinc/RING finger domain, C3HC4 (zinc finger)"/>
    <property type="match status" value="1"/>
</dbReference>
<dbReference type="GO" id="GO:0004842">
    <property type="term" value="F:ubiquitin-protein transferase activity"/>
    <property type="evidence" value="ECO:0007669"/>
    <property type="project" value="TreeGrafter"/>
</dbReference>
<evidence type="ECO:0000256" key="3">
    <source>
        <dbReference type="ARBA" id="ARBA00022692"/>
    </source>
</evidence>
<evidence type="ECO:0000256" key="4">
    <source>
        <dbReference type="ARBA" id="ARBA00022723"/>
    </source>
</evidence>
<dbReference type="Pfam" id="PF12906">
    <property type="entry name" value="RINGv"/>
    <property type="match status" value="1"/>
</dbReference>
<keyword evidence="2" id="KW-0808">Transferase</keyword>
<keyword evidence="8" id="KW-1133">Transmembrane helix</keyword>
<name>A0A7R9KZF7_9ACAR</name>
<dbReference type="SMART" id="SM00744">
    <property type="entry name" value="RINGv"/>
    <property type="match status" value="1"/>
</dbReference>
<dbReference type="EMBL" id="OC863575">
    <property type="protein sequence ID" value="CAD7631105.1"/>
    <property type="molecule type" value="Genomic_DNA"/>
</dbReference>
<dbReference type="PANTHER" id="PTHR46065:SF3">
    <property type="entry name" value="FI20425P1"/>
    <property type="match status" value="1"/>
</dbReference>
<proteinExistence type="predicted"/>
<dbReference type="GO" id="GO:0016567">
    <property type="term" value="P:protein ubiquitination"/>
    <property type="evidence" value="ECO:0007669"/>
    <property type="project" value="TreeGrafter"/>
</dbReference>
<dbReference type="InterPro" id="IPR013083">
    <property type="entry name" value="Znf_RING/FYVE/PHD"/>
</dbReference>
<dbReference type="AlphaFoldDB" id="A0A7R9KZF7"/>
<dbReference type="OrthoDB" id="273089at2759"/>